<evidence type="ECO:0000256" key="1">
    <source>
        <dbReference type="ARBA" id="ARBA00022630"/>
    </source>
</evidence>
<dbReference type="Gene3D" id="3.50.50.60">
    <property type="entry name" value="FAD/NAD(P)-binding domain"/>
    <property type="match status" value="2"/>
</dbReference>
<evidence type="ECO:0000313" key="5">
    <source>
        <dbReference type="Proteomes" id="UP001180453"/>
    </source>
</evidence>
<protein>
    <submittedName>
        <fullName evidence="4">Cation diffusion facilitator CzcD-associated flavoprotein CzcO</fullName>
    </submittedName>
</protein>
<dbReference type="PANTHER" id="PTHR42877">
    <property type="entry name" value="L-ORNITHINE N(5)-MONOOXYGENASE-RELATED"/>
    <property type="match status" value="1"/>
</dbReference>
<keyword evidence="3" id="KW-0560">Oxidoreductase</keyword>
<keyword evidence="1" id="KW-0285">Flavoprotein</keyword>
<keyword evidence="5" id="KW-1185">Reference proteome</keyword>
<proteinExistence type="predicted"/>
<name>A0ABU1YT05_ROSSA</name>
<dbReference type="RefSeq" id="WP_310270243.1">
    <property type="nucleotide sequence ID" value="NZ_JAVDXU010000004.1"/>
</dbReference>
<dbReference type="EMBL" id="JAVDXU010000004">
    <property type="protein sequence ID" value="MDR7271988.1"/>
    <property type="molecule type" value="Genomic_DNA"/>
</dbReference>
<organism evidence="4 5">
    <name type="scientific">Roseateles saccharophilus</name>
    <name type="common">Pseudomonas saccharophila</name>
    <dbReference type="NCBI Taxonomy" id="304"/>
    <lineage>
        <taxon>Bacteria</taxon>
        <taxon>Pseudomonadati</taxon>
        <taxon>Pseudomonadota</taxon>
        <taxon>Betaproteobacteria</taxon>
        <taxon>Burkholderiales</taxon>
        <taxon>Sphaerotilaceae</taxon>
        <taxon>Roseateles</taxon>
    </lineage>
</organism>
<keyword evidence="2" id="KW-0274">FAD</keyword>
<evidence type="ECO:0000256" key="3">
    <source>
        <dbReference type="ARBA" id="ARBA00023002"/>
    </source>
</evidence>
<dbReference type="PANTHER" id="PTHR42877:SF4">
    <property type="entry name" value="FAD_NAD(P)-BINDING DOMAIN-CONTAINING PROTEIN-RELATED"/>
    <property type="match status" value="1"/>
</dbReference>
<sequence length="485" mass="52852">MSAIPETEFEVAILGAGMSGLCMAIQLQRAGIADFVVLEKSAGIGGTWWDNRYPGAQVDVPAPVYSFSFAPNPHWTHRFADAPEIQRYQQRLAETHGLLPRIRLGCAVAEASFDEASGRWQLNLDDGSRISARFFVCSTGQLSIARWPDIPGLADFQGRLLHTGRWPGDADLAGQRIGVIGTGSTAAQLVPALAPAAVQLKVFQRTPNWVLPRLDRRYGRPDRWLMRLPGYAALAHKTLCAALDLGRHGFDEGTLARRAAVAVAHRLRRQVADPVLREALTPRYPLGCKRIIYSNDYYAALQLPQSELVTAGIERASAAGVLTVDGREHALDTLVCATGYDTTHPLSGLPVRGRGGRLLSQAWAGGPRAYLGVSVPDFPNFFLMLGPNTLTGHTSALLSLEPQVEHAIACMQRLKREGGRWIAVKPAAAEAQDAGLQQRLSTSVWAHCNSWYRTEGGRIVAIWPGFARDYARAVRRPDAAAYELG</sequence>
<accession>A0ABU1YT05</accession>
<dbReference type="InterPro" id="IPR036188">
    <property type="entry name" value="FAD/NAD-bd_sf"/>
</dbReference>
<comment type="caution">
    <text evidence="4">The sequence shown here is derived from an EMBL/GenBank/DDBJ whole genome shotgun (WGS) entry which is preliminary data.</text>
</comment>
<gene>
    <name evidence="4" type="ORF">J2X20_004662</name>
</gene>
<dbReference type="InterPro" id="IPR051209">
    <property type="entry name" value="FAD-bind_Monooxygenase_sf"/>
</dbReference>
<evidence type="ECO:0000256" key="2">
    <source>
        <dbReference type="ARBA" id="ARBA00022827"/>
    </source>
</evidence>
<dbReference type="SUPFAM" id="SSF51905">
    <property type="entry name" value="FAD/NAD(P)-binding domain"/>
    <property type="match status" value="2"/>
</dbReference>
<reference evidence="4 5" key="1">
    <citation type="submission" date="2023-07" db="EMBL/GenBank/DDBJ databases">
        <title>Sorghum-associated microbial communities from plants grown in Nebraska, USA.</title>
        <authorList>
            <person name="Schachtman D."/>
        </authorList>
    </citation>
    <scope>NUCLEOTIDE SEQUENCE [LARGE SCALE GENOMIC DNA]</scope>
    <source>
        <strain evidence="4 5">BE314</strain>
    </source>
</reference>
<dbReference type="InterPro" id="IPR020946">
    <property type="entry name" value="Flavin_mOase-like"/>
</dbReference>
<evidence type="ECO:0000313" key="4">
    <source>
        <dbReference type="EMBL" id="MDR7271988.1"/>
    </source>
</evidence>
<dbReference type="Proteomes" id="UP001180453">
    <property type="component" value="Unassembled WGS sequence"/>
</dbReference>
<dbReference type="Pfam" id="PF00743">
    <property type="entry name" value="FMO-like"/>
    <property type="match status" value="1"/>
</dbReference>